<comment type="caution">
    <text evidence="1">The sequence shown here is derived from an EMBL/GenBank/DDBJ whole genome shotgun (WGS) entry which is preliminary data.</text>
</comment>
<gene>
    <name evidence="1" type="ORF">FC72_GL001999</name>
</gene>
<dbReference type="InterPro" id="IPR046350">
    <property type="entry name" value="Cystatin_sf"/>
</dbReference>
<organism evidence="1 2">
    <name type="scientific">Companilactobacillus tucceti DSM 20183</name>
    <dbReference type="NCBI Taxonomy" id="1423811"/>
    <lineage>
        <taxon>Bacteria</taxon>
        <taxon>Bacillati</taxon>
        <taxon>Bacillota</taxon>
        <taxon>Bacilli</taxon>
        <taxon>Lactobacillales</taxon>
        <taxon>Lactobacillaceae</taxon>
        <taxon>Companilactobacillus</taxon>
    </lineage>
</organism>
<dbReference type="EMBL" id="AZDG01000008">
    <property type="protein sequence ID" value="KRK64757.1"/>
    <property type="molecule type" value="Genomic_DNA"/>
</dbReference>
<dbReference type="AlphaFoldDB" id="A0A0R1IZY6"/>
<protein>
    <recommendedName>
        <fullName evidence="3">DUF5590 domain-containing protein</fullName>
    </recommendedName>
</protein>
<evidence type="ECO:0008006" key="3">
    <source>
        <dbReference type="Google" id="ProtNLM"/>
    </source>
</evidence>
<reference evidence="1 2" key="1">
    <citation type="journal article" date="2015" name="Genome Announc.">
        <title>Expanding the biotechnology potential of lactobacilli through comparative genomics of 213 strains and associated genera.</title>
        <authorList>
            <person name="Sun Z."/>
            <person name="Harris H.M."/>
            <person name="McCann A."/>
            <person name="Guo C."/>
            <person name="Argimon S."/>
            <person name="Zhang W."/>
            <person name="Yang X."/>
            <person name="Jeffery I.B."/>
            <person name="Cooney J.C."/>
            <person name="Kagawa T.F."/>
            <person name="Liu W."/>
            <person name="Song Y."/>
            <person name="Salvetti E."/>
            <person name="Wrobel A."/>
            <person name="Rasinkangas P."/>
            <person name="Parkhill J."/>
            <person name="Rea M.C."/>
            <person name="O'Sullivan O."/>
            <person name="Ritari J."/>
            <person name="Douillard F.P."/>
            <person name="Paul Ross R."/>
            <person name="Yang R."/>
            <person name="Briner A.E."/>
            <person name="Felis G.E."/>
            <person name="de Vos W.M."/>
            <person name="Barrangou R."/>
            <person name="Klaenhammer T.R."/>
            <person name="Caufield P.W."/>
            <person name="Cui Y."/>
            <person name="Zhang H."/>
            <person name="O'Toole P.W."/>
        </authorList>
    </citation>
    <scope>NUCLEOTIDE SEQUENCE [LARGE SCALE GENOMIC DNA]</scope>
    <source>
        <strain evidence="1 2">DSM 20183</strain>
    </source>
</reference>
<dbReference type="Proteomes" id="UP000050929">
    <property type="component" value="Unassembled WGS sequence"/>
</dbReference>
<accession>A0A0R1IZY6</accession>
<sequence>MTRVTKILLSISLVVLAIVSVLTYINISFAPYSSAKSQANKIAEQKAEIVQPDYFGNYTRTKQYYSVGGLTSKEKYRYIIINAKTGKTEVINKNDAPLRKEIVQGVVDRYDPKKVLHINLGIYKNKPTWEVAFKNKKGTIGYNLVDFKTGKSVQIINNI</sequence>
<dbReference type="RefSeq" id="WP_057765387.1">
    <property type="nucleotide sequence ID" value="NZ_AZDG01000008.1"/>
</dbReference>
<dbReference type="STRING" id="1423811.FC72_GL001999"/>
<dbReference type="Gene3D" id="3.10.450.40">
    <property type="match status" value="2"/>
</dbReference>
<dbReference type="SUPFAM" id="SSF54403">
    <property type="entry name" value="Cystatin/monellin"/>
    <property type="match status" value="2"/>
</dbReference>
<dbReference type="OrthoDB" id="2242521at2"/>
<evidence type="ECO:0000313" key="1">
    <source>
        <dbReference type="EMBL" id="KRK64757.1"/>
    </source>
</evidence>
<proteinExistence type="predicted"/>
<evidence type="ECO:0000313" key="2">
    <source>
        <dbReference type="Proteomes" id="UP000050929"/>
    </source>
</evidence>
<name>A0A0R1IZY6_9LACO</name>
<dbReference type="PATRIC" id="fig|1423811.3.peg.2043"/>
<keyword evidence="2" id="KW-1185">Reference proteome</keyword>